<comment type="pathway">
    <text evidence="9">Cofactor biosynthesis; coenzyme A biosynthesis; CoA from (R)-pantothenate: step 4/5.</text>
</comment>
<evidence type="ECO:0000256" key="6">
    <source>
        <dbReference type="ARBA" id="ARBA00022842"/>
    </source>
</evidence>
<proteinExistence type="inferred from homology"/>
<dbReference type="AlphaFoldDB" id="A0A5C6RTP0"/>
<dbReference type="GO" id="GO:0004595">
    <property type="term" value="F:pantetheine-phosphate adenylyltransferase activity"/>
    <property type="evidence" value="ECO:0007669"/>
    <property type="project" value="UniProtKB-UniRule"/>
</dbReference>
<accession>A0A5C6RTP0</accession>
<evidence type="ECO:0000256" key="5">
    <source>
        <dbReference type="ARBA" id="ARBA00022840"/>
    </source>
</evidence>
<evidence type="ECO:0000256" key="2">
    <source>
        <dbReference type="ARBA" id="ARBA00022679"/>
    </source>
</evidence>
<feature type="binding site" evidence="9">
    <location>
        <position position="73"/>
    </location>
    <ligand>
        <name>substrate</name>
    </ligand>
</feature>
<dbReference type="CDD" id="cd02163">
    <property type="entry name" value="PPAT"/>
    <property type="match status" value="1"/>
</dbReference>
<feature type="binding site" evidence="9">
    <location>
        <position position="17"/>
    </location>
    <ligand>
        <name>ATP</name>
        <dbReference type="ChEBI" id="CHEBI:30616"/>
    </ligand>
</feature>
<evidence type="ECO:0000256" key="3">
    <source>
        <dbReference type="ARBA" id="ARBA00022695"/>
    </source>
</evidence>
<dbReference type="InterPro" id="IPR001980">
    <property type="entry name" value="PPAT"/>
</dbReference>
<evidence type="ECO:0000256" key="1">
    <source>
        <dbReference type="ARBA" id="ARBA00022490"/>
    </source>
</evidence>
<feature type="binding site" evidence="9">
    <location>
        <position position="87"/>
    </location>
    <ligand>
        <name>substrate</name>
    </ligand>
</feature>
<feature type="site" description="Transition state stabilizer" evidence="9">
    <location>
        <position position="17"/>
    </location>
</feature>
<feature type="binding site" evidence="9">
    <location>
        <position position="9"/>
    </location>
    <ligand>
        <name>substrate</name>
    </ligand>
</feature>
<keyword evidence="5 9" id="KW-0067">ATP-binding</keyword>
<protein>
    <recommendedName>
        <fullName evidence="9">Phosphopantetheine adenylyltransferase</fullName>
        <ecNumber evidence="9">2.7.7.3</ecNumber>
    </recommendedName>
    <alternativeName>
        <fullName evidence="9">Dephospho-CoA pyrophosphorylase</fullName>
    </alternativeName>
    <alternativeName>
        <fullName evidence="9">Pantetheine-phosphate adenylyltransferase</fullName>
        <shortName evidence="9">PPAT</shortName>
    </alternativeName>
</protein>
<keyword evidence="7 9" id="KW-0173">Coenzyme A biosynthesis</keyword>
<comment type="similarity">
    <text evidence="9">Belongs to the bacterial CoaD family.</text>
</comment>
<dbReference type="RefSeq" id="WP_147100544.1">
    <property type="nucleotide sequence ID" value="NZ_VOOS01000003.1"/>
</dbReference>
<dbReference type="EC" id="2.7.7.3" evidence="9"/>
<reference evidence="11 12" key="1">
    <citation type="submission" date="2019-08" db="EMBL/GenBank/DDBJ databases">
        <title>Genome of Vicingus serpentipes NCIMB 15042.</title>
        <authorList>
            <person name="Bowman J.P."/>
        </authorList>
    </citation>
    <scope>NUCLEOTIDE SEQUENCE [LARGE SCALE GENOMIC DNA]</scope>
    <source>
        <strain evidence="11 12">NCIMB 15042</strain>
    </source>
</reference>
<dbReference type="PANTHER" id="PTHR21342:SF1">
    <property type="entry name" value="PHOSPHOPANTETHEINE ADENYLYLTRANSFERASE"/>
    <property type="match status" value="1"/>
</dbReference>
<dbReference type="PANTHER" id="PTHR21342">
    <property type="entry name" value="PHOSPHOPANTETHEINE ADENYLYLTRANSFERASE"/>
    <property type="match status" value="1"/>
</dbReference>
<feature type="domain" description="Cytidyltransferase-like" evidence="10">
    <location>
        <begin position="5"/>
        <end position="133"/>
    </location>
</feature>
<keyword evidence="6 9" id="KW-0460">Magnesium</keyword>
<sequence>MKIALFPGSFDPFTKGHEDIVLRALPLFDKIVIGVGSNTAKKYLFTLEQRIAWIKTTFKNNPKVEVIFYDGLTVDFCAKINAQYILRGLRNPTDYGYESNIALMNKALNNNIETIFMLTSPELMAINSTIVRDILIYKGDAKQFVPTSIQNDF</sequence>
<dbReference type="InterPro" id="IPR014729">
    <property type="entry name" value="Rossmann-like_a/b/a_fold"/>
</dbReference>
<comment type="cofactor">
    <cofactor evidence="9">
        <name>Mg(2+)</name>
        <dbReference type="ChEBI" id="CHEBI:18420"/>
    </cofactor>
</comment>
<feature type="binding site" evidence="9">
    <location>
        <begin position="88"/>
        <end position="90"/>
    </location>
    <ligand>
        <name>ATP</name>
        <dbReference type="ChEBI" id="CHEBI:30616"/>
    </ligand>
</feature>
<dbReference type="SUPFAM" id="SSF52374">
    <property type="entry name" value="Nucleotidylyl transferase"/>
    <property type="match status" value="1"/>
</dbReference>
<comment type="subcellular location">
    <subcellularLocation>
        <location evidence="9">Cytoplasm</location>
    </subcellularLocation>
</comment>
<comment type="caution">
    <text evidence="11">The sequence shown here is derived from an EMBL/GenBank/DDBJ whole genome shotgun (WGS) entry which is preliminary data.</text>
</comment>
<dbReference type="UniPathway" id="UPA00241">
    <property type="reaction ID" value="UER00355"/>
</dbReference>
<dbReference type="Pfam" id="PF01467">
    <property type="entry name" value="CTP_transf_like"/>
    <property type="match status" value="1"/>
</dbReference>
<evidence type="ECO:0000313" key="12">
    <source>
        <dbReference type="Proteomes" id="UP000321721"/>
    </source>
</evidence>
<evidence type="ECO:0000256" key="7">
    <source>
        <dbReference type="ARBA" id="ARBA00022993"/>
    </source>
</evidence>
<name>A0A5C6RTP0_9FLAO</name>
<evidence type="ECO:0000256" key="9">
    <source>
        <dbReference type="HAMAP-Rule" id="MF_00151"/>
    </source>
</evidence>
<dbReference type="Proteomes" id="UP000321721">
    <property type="component" value="Unassembled WGS sequence"/>
</dbReference>
<evidence type="ECO:0000256" key="4">
    <source>
        <dbReference type="ARBA" id="ARBA00022741"/>
    </source>
</evidence>
<dbReference type="GO" id="GO:0015937">
    <property type="term" value="P:coenzyme A biosynthetic process"/>
    <property type="evidence" value="ECO:0007669"/>
    <property type="project" value="UniProtKB-UniRule"/>
</dbReference>
<comment type="subunit">
    <text evidence="9">Homohexamer.</text>
</comment>
<evidence type="ECO:0000313" key="11">
    <source>
        <dbReference type="EMBL" id="TXB65477.1"/>
    </source>
</evidence>
<feature type="binding site" evidence="9">
    <location>
        <begin position="9"/>
        <end position="10"/>
    </location>
    <ligand>
        <name>ATP</name>
        <dbReference type="ChEBI" id="CHEBI:30616"/>
    </ligand>
</feature>
<keyword evidence="12" id="KW-1185">Reference proteome</keyword>
<dbReference type="NCBIfam" id="TIGR00125">
    <property type="entry name" value="cyt_tran_rel"/>
    <property type="match status" value="1"/>
</dbReference>
<dbReference type="InterPro" id="IPR004821">
    <property type="entry name" value="Cyt_trans-like"/>
</dbReference>
<feature type="binding site" evidence="9">
    <location>
        <begin position="123"/>
        <end position="129"/>
    </location>
    <ligand>
        <name>ATP</name>
        <dbReference type="ChEBI" id="CHEBI:30616"/>
    </ligand>
</feature>
<dbReference type="EMBL" id="VOOS01000003">
    <property type="protein sequence ID" value="TXB65477.1"/>
    <property type="molecule type" value="Genomic_DNA"/>
</dbReference>
<dbReference type="GO" id="GO:0005524">
    <property type="term" value="F:ATP binding"/>
    <property type="evidence" value="ECO:0007669"/>
    <property type="project" value="UniProtKB-KW"/>
</dbReference>
<feature type="binding site" evidence="9">
    <location>
        <position position="41"/>
    </location>
    <ligand>
        <name>substrate</name>
    </ligand>
</feature>
<dbReference type="HAMAP" id="MF_00151">
    <property type="entry name" value="PPAT_bact"/>
    <property type="match status" value="1"/>
</dbReference>
<comment type="function">
    <text evidence="9">Reversibly transfers an adenylyl group from ATP to 4'-phosphopantetheine, yielding dephospho-CoA (dPCoA) and pyrophosphate.</text>
</comment>
<keyword evidence="1 9" id="KW-0963">Cytoplasm</keyword>
<dbReference type="PRINTS" id="PR01020">
    <property type="entry name" value="LPSBIOSNTHSS"/>
</dbReference>
<dbReference type="OrthoDB" id="9806661at2"/>
<keyword evidence="3 9" id="KW-0548">Nucleotidyltransferase</keyword>
<gene>
    <name evidence="9 11" type="primary">coaD</name>
    <name evidence="11" type="ORF">FRY74_08630</name>
</gene>
<organism evidence="11 12">
    <name type="scientific">Vicingus serpentipes</name>
    <dbReference type="NCBI Taxonomy" id="1926625"/>
    <lineage>
        <taxon>Bacteria</taxon>
        <taxon>Pseudomonadati</taxon>
        <taxon>Bacteroidota</taxon>
        <taxon>Flavobacteriia</taxon>
        <taxon>Flavobacteriales</taxon>
        <taxon>Vicingaceae</taxon>
        <taxon>Vicingus</taxon>
    </lineage>
</organism>
<comment type="catalytic activity">
    <reaction evidence="8 9">
        <text>(R)-4'-phosphopantetheine + ATP + H(+) = 3'-dephospho-CoA + diphosphate</text>
        <dbReference type="Rhea" id="RHEA:19801"/>
        <dbReference type="ChEBI" id="CHEBI:15378"/>
        <dbReference type="ChEBI" id="CHEBI:30616"/>
        <dbReference type="ChEBI" id="CHEBI:33019"/>
        <dbReference type="ChEBI" id="CHEBI:57328"/>
        <dbReference type="ChEBI" id="CHEBI:61723"/>
        <dbReference type="EC" id="2.7.7.3"/>
    </reaction>
</comment>
<feature type="binding site" evidence="9">
    <location>
        <position position="98"/>
    </location>
    <ligand>
        <name>ATP</name>
        <dbReference type="ChEBI" id="CHEBI:30616"/>
    </ligand>
</feature>
<dbReference type="Gene3D" id="3.40.50.620">
    <property type="entry name" value="HUPs"/>
    <property type="match status" value="1"/>
</dbReference>
<keyword evidence="2 9" id="KW-0808">Transferase</keyword>
<keyword evidence="4 9" id="KW-0547">Nucleotide-binding</keyword>
<evidence type="ECO:0000256" key="8">
    <source>
        <dbReference type="ARBA" id="ARBA00029346"/>
    </source>
</evidence>
<evidence type="ECO:0000259" key="10">
    <source>
        <dbReference type="Pfam" id="PF01467"/>
    </source>
</evidence>
<dbReference type="GO" id="GO:0005737">
    <property type="term" value="C:cytoplasm"/>
    <property type="evidence" value="ECO:0007669"/>
    <property type="project" value="UniProtKB-SubCell"/>
</dbReference>
<dbReference type="NCBIfam" id="TIGR01510">
    <property type="entry name" value="coaD_prev_kdtB"/>
    <property type="match status" value="1"/>
</dbReference>